<evidence type="ECO:0000313" key="1">
    <source>
        <dbReference type="EMBL" id="KAJ6392881.1"/>
    </source>
</evidence>
<sequence>MNKMKKAKESKEYIESNLTLITYSNKTAKNSQSGVSIQFRSGAAIWASNQSILITFQASLEHPFIFIKQLSTPTAIPTRHKPRIPTPFTNKARLLSWKPIKNPHQFACLEHLLNHLSATHMIPLYKTPAASSHFSLPTRFAAPSYKPNPLKHLSHRSTL</sequence>
<reference evidence="1" key="2">
    <citation type="journal article" date="2023" name="Int. J. Mol. Sci.">
        <title>De Novo Assembly and Annotation of 11 Diverse Shrub Willow (Salix) Genomes Reveals Novel Gene Organization in Sex-Linked Regions.</title>
        <authorList>
            <person name="Hyden B."/>
            <person name="Feng K."/>
            <person name="Yates T.B."/>
            <person name="Jawdy S."/>
            <person name="Cereghino C."/>
            <person name="Smart L.B."/>
            <person name="Muchero W."/>
        </authorList>
    </citation>
    <scope>NUCLEOTIDE SEQUENCE</scope>
    <source>
        <tissue evidence="1">Shoot tip</tissue>
    </source>
</reference>
<reference evidence="1" key="1">
    <citation type="submission" date="2022-10" db="EMBL/GenBank/DDBJ databases">
        <authorList>
            <person name="Hyden B.L."/>
            <person name="Feng K."/>
            <person name="Yates T."/>
            <person name="Jawdy S."/>
            <person name="Smart L.B."/>
            <person name="Muchero W."/>
        </authorList>
    </citation>
    <scope>NUCLEOTIDE SEQUENCE</scope>
    <source>
        <tissue evidence="1">Shoot tip</tissue>
    </source>
</reference>
<gene>
    <name evidence="1" type="ORF">OIU77_022377</name>
</gene>
<name>A0ABQ9C016_9ROSI</name>
<comment type="caution">
    <text evidence="1">The sequence shown here is derived from an EMBL/GenBank/DDBJ whole genome shotgun (WGS) entry which is preliminary data.</text>
</comment>
<proteinExistence type="predicted"/>
<evidence type="ECO:0000313" key="2">
    <source>
        <dbReference type="Proteomes" id="UP001141253"/>
    </source>
</evidence>
<dbReference type="Proteomes" id="UP001141253">
    <property type="component" value="Chromosome 1"/>
</dbReference>
<organism evidence="1 2">
    <name type="scientific">Salix suchowensis</name>
    <dbReference type="NCBI Taxonomy" id="1278906"/>
    <lineage>
        <taxon>Eukaryota</taxon>
        <taxon>Viridiplantae</taxon>
        <taxon>Streptophyta</taxon>
        <taxon>Embryophyta</taxon>
        <taxon>Tracheophyta</taxon>
        <taxon>Spermatophyta</taxon>
        <taxon>Magnoliopsida</taxon>
        <taxon>eudicotyledons</taxon>
        <taxon>Gunneridae</taxon>
        <taxon>Pentapetalae</taxon>
        <taxon>rosids</taxon>
        <taxon>fabids</taxon>
        <taxon>Malpighiales</taxon>
        <taxon>Salicaceae</taxon>
        <taxon>Saliceae</taxon>
        <taxon>Salix</taxon>
    </lineage>
</organism>
<protein>
    <submittedName>
        <fullName evidence="1">Uncharacterized protein</fullName>
    </submittedName>
</protein>
<accession>A0ABQ9C016</accession>
<dbReference type="EMBL" id="JAPFFI010000005">
    <property type="protein sequence ID" value="KAJ6392881.1"/>
    <property type="molecule type" value="Genomic_DNA"/>
</dbReference>
<keyword evidence="2" id="KW-1185">Reference proteome</keyword>